<organism evidence="1 2">
    <name type="scientific">Roseateles albus</name>
    <dbReference type="NCBI Taxonomy" id="2987525"/>
    <lineage>
        <taxon>Bacteria</taxon>
        <taxon>Pseudomonadati</taxon>
        <taxon>Pseudomonadota</taxon>
        <taxon>Betaproteobacteria</taxon>
        <taxon>Burkholderiales</taxon>
        <taxon>Sphaerotilaceae</taxon>
        <taxon>Roseateles</taxon>
    </lineage>
</organism>
<keyword evidence="2" id="KW-1185">Reference proteome</keyword>
<gene>
    <name evidence="1" type="ORF">PRZ03_12150</name>
</gene>
<sequence>MSETEKLSLLMLGQGLGEVRETILRLGTQLCCVGYERGLNSTTGNWQLIYRIARASRCARNKADFLSVAPCSLWRATIPPERRHRAAQ</sequence>
<accession>A0ABT5KEI1</accession>
<dbReference type="RefSeq" id="WP_273600523.1">
    <property type="nucleotide sequence ID" value="NZ_JAQQXT010000006.1"/>
</dbReference>
<reference evidence="1 2" key="1">
    <citation type="submission" date="2022-10" db="EMBL/GenBank/DDBJ databases">
        <title>Paucibacter sp. hw1 Genome sequencing.</title>
        <authorList>
            <person name="Park S."/>
        </authorList>
    </citation>
    <scope>NUCLEOTIDE SEQUENCE [LARGE SCALE GENOMIC DNA]</scope>
    <source>
        <strain evidence="2">hw1</strain>
    </source>
</reference>
<protein>
    <submittedName>
        <fullName evidence="1">Uncharacterized protein</fullName>
    </submittedName>
</protein>
<name>A0ABT5KEI1_9BURK</name>
<proteinExistence type="predicted"/>
<dbReference type="Proteomes" id="UP001221189">
    <property type="component" value="Unassembled WGS sequence"/>
</dbReference>
<evidence type="ECO:0000313" key="1">
    <source>
        <dbReference type="EMBL" id="MDC8772326.1"/>
    </source>
</evidence>
<dbReference type="EMBL" id="JAQQXT010000006">
    <property type="protein sequence ID" value="MDC8772326.1"/>
    <property type="molecule type" value="Genomic_DNA"/>
</dbReference>
<evidence type="ECO:0000313" key="2">
    <source>
        <dbReference type="Proteomes" id="UP001221189"/>
    </source>
</evidence>
<comment type="caution">
    <text evidence="1">The sequence shown here is derived from an EMBL/GenBank/DDBJ whole genome shotgun (WGS) entry which is preliminary data.</text>
</comment>